<dbReference type="PANTHER" id="PTHR45290">
    <property type="entry name" value="OS03G0300300 PROTEIN"/>
    <property type="match status" value="1"/>
</dbReference>
<feature type="domain" description="EMC1 first beta-propeller" evidence="5">
    <location>
        <begin position="10"/>
        <end position="217"/>
    </location>
</feature>
<dbReference type="SUPFAM" id="SSF50998">
    <property type="entry name" value="Quinoprotein alcohol dehydrogenase-like"/>
    <property type="match status" value="1"/>
</dbReference>
<feature type="compositionally biased region" description="Basic and acidic residues" evidence="3">
    <location>
        <begin position="345"/>
        <end position="356"/>
    </location>
</feature>
<gene>
    <name evidence="6" type="ORF">E3N88_22887</name>
</gene>
<dbReference type="InterPro" id="IPR015943">
    <property type="entry name" value="WD40/YVTN_repeat-like_dom_sf"/>
</dbReference>
<protein>
    <submittedName>
        <fullName evidence="6">Uncharacterized protein</fullName>
    </submittedName>
</protein>
<evidence type="ECO:0000313" key="7">
    <source>
        <dbReference type="Proteomes" id="UP000326396"/>
    </source>
</evidence>
<dbReference type="Pfam" id="PF25293">
    <property type="entry name" value="Beta-prop_EMC1_N"/>
    <property type="match status" value="1"/>
</dbReference>
<feature type="compositionally biased region" description="Acidic residues" evidence="3">
    <location>
        <begin position="564"/>
        <end position="587"/>
    </location>
</feature>
<feature type="domain" description="Small-subunit processome Utp12" evidence="4">
    <location>
        <begin position="440"/>
        <end position="541"/>
    </location>
</feature>
<feature type="region of interest" description="Disordered" evidence="3">
    <location>
        <begin position="562"/>
        <end position="608"/>
    </location>
</feature>
<comment type="caution">
    <text evidence="6">The sequence shown here is derived from an EMBL/GenBank/DDBJ whole genome shotgun (WGS) entry which is preliminary data.</text>
</comment>
<accession>A0A5N6NBQ2</accession>
<evidence type="ECO:0000259" key="5">
    <source>
        <dbReference type="Pfam" id="PF25293"/>
    </source>
</evidence>
<feature type="region of interest" description="Disordered" evidence="3">
    <location>
        <begin position="345"/>
        <end position="376"/>
    </location>
</feature>
<keyword evidence="2" id="KW-0539">Nucleus</keyword>
<evidence type="ECO:0000259" key="4">
    <source>
        <dbReference type="Pfam" id="PF04003"/>
    </source>
</evidence>
<dbReference type="PANTHER" id="PTHR45290:SF3">
    <property type="entry name" value="OS01G0649000 PROTEIN"/>
    <property type="match status" value="1"/>
</dbReference>
<evidence type="ECO:0000313" key="6">
    <source>
        <dbReference type="EMBL" id="KAD4585286.1"/>
    </source>
</evidence>
<reference evidence="6 7" key="1">
    <citation type="submission" date="2019-05" db="EMBL/GenBank/DDBJ databases">
        <title>Mikania micrantha, genome provides insights into the molecular mechanism of rapid growth.</title>
        <authorList>
            <person name="Liu B."/>
        </authorList>
    </citation>
    <scope>NUCLEOTIDE SEQUENCE [LARGE SCALE GENOMIC DNA]</scope>
    <source>
        <strain evidence="6">NLD-2019</strain>
        <tissue evidence="6">Leaf</tissue>
    </source>
</reference>
<dbReference type="Gene3D" id="2.130.10.10">
    <property type="entry name" value="YVTN repeat-like/Quinoprotein amine dehydrogenase"/>
    <property type="match status" value="1"/>
</dbReference>
<dbReference type="EMBL" id="SZYD01000012">
    <property type="protein sequence ID" value="KAD4585286.1"/>
    <property type="molecule type" value="Genomic_DNA"/>
</dbReference>
<dbReference type="GO" id="GO:0005730">
    <property type="term" value="C:nucleolus"/>
    <property type="evidence" value="ECO:0007669"/>
    <property type="project" value="UniProtKB-SubCell"/>
</dbReference>
<sequence>MANKRAEALLSSFTSKGEVFAHLNSNGILKVWNTSDGNLLSEWKHPSRHDGVEYTCLACSFVGKKRRKEKGTCLAAYATNDSDVYAINATDAKLKWKLSRTELGEIAALSFTNKGRKLFVIGTHGTLCEINSENGDISKEVHFSKKYISSSVYIFDDKILAASDSNIRVLSLEDGNVLVKFSSVVGPVLHLSNLEGTNVIITSSPSDDLSVHIHESGNKKVKDGPVLLMKDHPLTVECMNGSNGKSLFVLSVSELGIAYVWNMKNKSQVNINPTNIKVEANYSIGEIKKNHNSIRAARLISINGDDQATILIVYGSLNSPRFALVDVTSPGEDIVVYSSGDLQENRVNDEKDENISRGKKRAASDADSENAGLNHDTDLVEPNIGIQLDNDEPTIGEKLASLNISNNKDEIHEKAKLSPAKPPSADSVHVLLKQALHVDDRSLLLDCLFRQNEKVITNSVSLLNPSDVFKLLEFLISMIHSRGAVVACTLPWLKSLLLQHASSIMSQESSLIALNSLYQLIESRISTFNSAVQLSSCLDLLYSKTVEDGIDEGEEPLEPIIFEDVSDEDQSEEDGDAMETDVEDNEEHEAVSNVSDDGIEGSDGMVDY</sequence>
<dbReference type="InterPro" id="IPR011047">
    <property type="entry name" value="Quinoprotein_ADH-like_sf"/>
</dbReference>
<dbReference type="OrthoDB" id="30195at2759"/>
<proteinExistence type="predicted"/>
<keyword evidence="7" id="KW-1185">Reference proteome</keyword>
<evidence type="ECO:0000256" key="3">
    <source>
        <dbReference type="SAM" id="MobiDB-lite"/>
    </source>
</evidence>
<dbReference type="InterPro" id="IPR058545">
    <property type="entry name" value="Beta-prop_EMC1_1st"/>
</dbReference>
<dbReference type="AlphaFoldDB" id="A0A5N6NBQ2"/>
<evidence type="ECO:0000256" key="1">
    <source>
        <dbReference type="ARBA" id="ARBA00004604"/>
    </source>
</evidence>
<dbReference type="Pfam" id="PF04003">
    <property type="entry name" value="Utp12"/>
    <property type="match status" value="1"/>
</dbReference>
<dbReference type="InterPro" id="IPR007148">
    <property type="entry name" value="SSU_processome_Utp12"/>
</dbReference>
<organism evidence="6 7">
    <name type="scientific">Mikania micrantha</name>
    <name type="common">bitter vine</name>
    <dbReference type="NCBI Taxonomy" id="192012"/>
    <lineage>
        <taxon>Eukaryota</taxon>
        <taxon>Viridiplantae</taxon>
        <taxon>Streptophyta</taxon>
        <taxon>Embryophyta</taxon>
        <taxon>Tracheophyta</taxon>
        <taxon>Spermatophyta</taxon>
        <taxon>Magnoliopsida</taxon>
        <taxon>eudicotyledons</taxon>
        <taxon>Gunneridae</taxon>
        <taxon>Pentapetalae</taxon>
        <taxon>asterids</taxon>
        <taxon>campanulids</taxon>
        <taxon>Asterales</taxon>
        <taxon>Asteraceae</taxon>
        <taxon>Asteroideae</taxon>
        <taxon>Heliantheae alliance</taxon>
        <taxon>Eupatorieae</taxon>
        <taxon>Mikania</taxon>
    </lineage>
</organism>
<evidence type="ECO:0000256" key="2">
    <source>
        <dbReference type="ARBA" id="ARBA00023242"/>
    </source>
</evidence>
<dbReference type="Proteomes" id="UP000326396">
    <property type="component" value="Linkage Group LG2"/>
</dbReference>
<comment type="subcellular location">
    <subcellularLocation>
        <location evidence="1">Nucleus</location>
        <location evidence="1">Nucleolus</location>
    </subcellularLocation>
</comment>
<name>A0A5N6NBQ2_9ASTR</name>